<reference evidence="1 2" key="1">
    <citation type="journal article" date="2014" name="Genome Announc.">
        <title>Draft Genome Sequence of Amycolatopsis lurida NRRL 2430, Producer of the Glycopeptide Family Antibiotic Ristocetin.</title>
        <authorList>
            <person name="Kwun M.J."/>
            <person name="Hong H.J."/>
        </authorList>
    </citation>
    <scope>NUCLEOTIDE SEQUENCE [LARGE SCALE GENOMIC DNA]</scope>
    <source>
        <strain evidence="1 2">NRRL 2430</strain>
    </source>
</reference>
<dbReference type="RefSeq" id="WP_034317517.1">
    <property type="nucleotide sequence ID" value="NZ_JFBM01000030.1"/>
</dbReference>
<keyword evidence="2" id="KW-1185">Reference proteome</keyword>
<sequence length="280" mass="28565">MGDSVFCLGPLGALRALPSPSLGGPPEMVPVRTGGLHRSITGRPTLDRLGIRRTWVLTWPYLDEDTHRWLSLLYAGLLGGPVWLLDPTAGNRLSVQVATAGSVEHGPEGFATAGTLTWQATPVTPPDHPAPAGSGALTWTTADAGGGLLLTRSAVPVLPGEPVTFAANVAATVPVALTAFVLNATDVVITTVSTAPATPSSRGARMRVTVPATDGAASVRPGLVLGQAGTATTSAWSLTSGTEPVVWSAGGGAAMVLIESIPWKYPVPGSFATTLTLLEV</sequence>
<dbReference type="AlphaFoldDB" id="A0A2P2FM16"/>
<dbReference type="EMBL" id="JFBM01000030">
    <property type="protein sequence ID" value="KFU77760.1"/>
    <property type="molecule type" value="Genomic_DNA"/>
</dbReference>
<accession>A0A2P2FM16</accession>
<protein>
    <submittedName>
        <fullName evidence="1">Uncharacterized protein</fullName>
    </submittedName>
</protein>
<evidence type="ECO:0000313" key="2">
    <source>
        <dbReference type="Proteomes" id="UP000256220"/>
    </source>
</evidence>
<organism evidence="1 2">
    <name type="scientific">Amycolatopsis lurida NRRL 2430</name>
    <dbReference type="NCBI Taxonomy" id="1460371"/>
    <lineage>
        <taxon>Bacteria</taxon>
        <taxon>Bacillati</taxon>
        <taxon>Actinomycetota</taxon>
        <taxon>Actinomycetes</taxon>
        <taxon>Pseudonocardiales</taxon>
        <taxon>Pseudonocardiaceae</taxon>
        <taxon>Amycolatopsis</taxon>
    </lineage>
</organism>
<name>A0A2P2FM16_AMYLU</name>
<proteinExistence type="predicted"/>
<gene>
    <name evidence="1" type="ORF">BB31_29270</name>
</gene>
<dbReference type="Proteomes" id="UP000256220">
    <property type="component" value="Unassembled WGS sequence"/>
</dbReference>
<comment type="caution">
    <text evidence="1">The sequence shown here is derived from an EMBL/GenBank/DDBJ whole genome shotgun (WGS) entry which is preliminary data.</text>
</comment>
<evidence type="ECO:0000313" key="1">
    <source>
        <dbReference type="EMBL" id="KFU77760.1"/>
    </source>
</evidence>